<accession>A0A2Z3H051</accession>
<dbReference type="GO" id="GO:0003677">
    <property type="term" value="F:DNA binding"/>
    <property type="evidence" value="ECO:0007669"/>
    <property type="project" value="UniProtKB-KW"/>
</dbReference>
<organism evidence="2 3">
    <name type="scientific">Gemmata obscuriglobus</name>
    <dbReference type="NCBI Taxonomy" id="114"/>
    <lineage>
        <taxon>Bacteria</taxon>
        <taxon>Pseudomonadati</taxon>
        <taxon>Planctomycetota</taxon>
        <taxon>Planctomycetia</taxon>
        <taxon>Gemmatales</taxon>
        <taxon>Gemmataceae</taxon>
        <taxon>Gemmata</taxon>
    </lineage>
</organism>
<dbReference type="OrthoDB" id="291217at2"/>
<protein>
    <submittedName>
        <fullName evidence="2">AbrB/MazE/SpoVT family DNA-binding domain-containing protein</fullName>
    </submittedName>
</protein>
<evidence type="ECO:0000313" key="3">
    <source>
        <dbReference type="Proteomes" id="UP000245802"/>
    </source>
</evidence>
<dbReference type="Gene3D" id="2.10.260.10">
    <property type="match status" value="1"/>
</dbReference>
<dbReference type="Pfam" id="PF04014">
    <property type="entry name" value="MazE_antitoxin"/>
    <property type="match status" value="1"/>
</dbReference>
<dbReference type="InterPro" id="IPR007159">
    <property type="entry name" value="SpoVT-AbrB_dom"/>
</dbReference>
<keyword evidence="3" id="KW-1185">Reference proteome</keyword>
<dbReference type="InterPro" id="IPR037914">
    <property type="entry name" value="SpoVT-AbrB_sf"/>
</dbReference>
<reference evidence="2 3" key="1">
    <citation type="submission" date="2018-01" db="EMBL/GenBank/DDBJ databases">
        <title>G. obscuriglobus.</title>
        <authorList>
            <person name="Franke J."/>
            <person name="Blomberg W."/>
            <person name="Selmecki A."/>
        </authorList>
    </citation>
    <scope>NUCLEOTIDE SEQUENCE [LARGE SCALE GENOMIC DNA]</scope>
    <source>
        <strain evidence="2 3">DSM 5831</strain>
    </source>
</reference>
<feature type="domain" description="SpoVT-AbrB" evidence="1">
    <location>
        <begin position="6"/>
        <end position="51"/>
    </location>
</feature>
<name>A0A2Z3H051_9BACT</name>
<proteinExistence type="predicted"/>
<evidence type="ECO:0000259" key="1">
    <source>
        <dbReference type="SMART" id="SM00966"/>
    </source>
</evidence>
<dbReference type="AlphaFoldDB" id="A0A2Z3H051"/>
<dbReference type="RefSeq" id="WP_010034153.1">
    <property type="nucleotide sequence ID" value="NZ_CP025958.1"/>
</dbReference>
<sequence length="85" mass="9438">MQIEHVILGKGGRLVIPITMRNEIGIQAGDILVLESDGDSLLVRTRDRVLREVQASFADIVPADVLLSDELIAERRADAERDCRN</sequence>
<dbReference type="KEGG" id="gog:C1280_26180"/>
<gene>
    <name evidence="2" type="ORF">C1280_26180</name>
</gene>
<dbReference type="EMBL" id="CP025958">
    <property type="protein sequence ID" value="AWM40149.1"/>
    <property type="molecule type" value="Genomic_DNA"/>
</dbReference>
<dbReference type="SUPFAM" id="SSF89447">
    <property type="entry name" value="AbrB/MazE/MraZ-like"/>
    <property type="match status" value="1"/>
</dbReference>
<evidence type="ECO:0000313" key="2">
    <source>
        <dbReference type="EMBL" id="AWM40149.1"/>
    </source>
</evidence>
<dbReference type="SMART" id="SM00966">
    <property type="entry name" value="SpoVT_AbrB"/>
    <property type="match status" value="1"/>
</dbReference>
<keyword evidence="2" id="KW-0238">DNA-binding</keyword>
<dbReference type="Proteomes" id="UP000245802">
    <property type="component" value="Chromosome"/>
</dbReference>